<dbReference type="SUPFAM" id="SSF50998">
    <property type="entry name" value="Quinoprotein alcohol dehydrogenase-like"/>
    <property type="match status" value="1"/>
</dbReference>
<dbReference type="STRING" id="530564.Psta_3083"/>
<proteinExistence type="predicted"/>
<dbReference type="OrthoDB" id="208311at2"/>
<gene>
    <name evidence="1" type="ordered locus">Psta_3083</name>
</gene>
<sequence length="463" mass="49454" precursor="true">MLYHRFFRAEKLILALLLLLISAPFSSDLRGDEPNILTRVVFQDDDAKTVRWADLLAGSPPKLGPVQTIAGFPKLDAEKQSLVQMGVAEGMILVGVRDEEDGKLQSGWVLIDSGVRSEDHGDHSHSTYESAPKIVATQLDNAQGNPAHLYVYDNVFYLANDKLNGYTRIDPKTLDLKSGVSEIVKQAQFVSGGGGHITLAAVDKKVGYSSWIDRSGERQGQVDVSRFSDGKVAYSLKLPSGGIHGATSNSGKVFFAPSDGICWVEADLDASLGATQVKTHHLSLGKEASSDKPLRTGAFTNLGHHVLFVTGKGAQATLCTLDAQATDPQPTMIPLGLEEGASPVGPMVGYFLGETPIALLFHDHPSTSEAKHYLSVVELDPNRDGLFADAAILHRMEVGRSRVSGHAGHHDASILADQKHALLSNPGDGTLVLVRPRRAEEVATFQVGGAPSKVETIGGPSGH</sequence>
<reference evidence="1 2" key="1">
    <citation type="journal article" date="2009" name="Stand. Genomic Sci.">
        <title>Complete genome sequence of Pirellula staleyi type strain (ATCC 27377).</title>
        <authorList>
            <person name="Clum A."/>
            <person name="Tindall B.J."/>
            <person name="Sikorski J."/>
            <person name="Ivanova N."/>
            <person name="Mavrommatis K."/>
            <person name="Lucas S."/>
            <person name="Glavina del Rio T."/>
            <person name="Nolan M."/>
            <person name="Chen F."/>
            <person name="Tice H."/>
            <person name="Pitluck S."/>
            <person name="Cheng J.F."/>
            <person name="Chertkov O."/>
            <person name="Brettin T."/>
            <person name="Han C."/>
            <person name="Detter J.C."/>
            <person name="Kuske C."/>
            <person name="Bruce D."/>
            <person name="Goodwin L."/>
            <person name="Ovchinikova G."/>
            <person name="Pati A."/>
            <person name="Mikhailova N."/>
            <person name="Chen A."/>
            <person name="Palaniappan K."/>
            <person name="Land M."/>
            <person name="Hauser L."/>
            <person name="Chang Y.J."/>
            <person name="Jeffries C.D."/>
            <person name="Chain P."/>
            <person name="Rohde M."/>
            <person name="Goker M."/>
            <person name="Bristow J."/>
            <person name="Eisen J.A."/>
            <person name="Markowitz V."/>
            <person name="Hugenholtz P."/>
            <person name="Kyrpides N.C."/>
            <person name="Klenk H.P."/>
            <person name="Lapidus A."/>
        </authorList>
    </citation>
    <scope>NUCLEOTIDE SEQUENCE [LARGE SCALE GENOMIC DNA]</scope>
    <source>
        <strain evidence="2">ATCC 27377 / DSM 6068 / ICPB 4128</strain>
    </source>
</reference>
<organism evidence="1 2">
    <name type="scientific">Pirellula staleyi (strain ATCC 27377 / DSM 6068 / ICPB 4128)</name>
    <name type="common">Pirella staleyi</name>
    <dbReference type="NCBI Taxonomy" id="530564"/>
    <lineage>
        <taxon>Bacteria</taxon>
        <taxon>Pseudomonadati</taxon>
        <taxon>Planctomycetota</taxon>
        <taxon>Planctomycetia</taxon>
        <taxon>Pirellulales</taxon>
        <taxon>Pirellulaceae</taxon>
        <taxon>Pirellula</taxon>
    </lineage>
</organism>
<evidence type="ECO:0000313" key="1">
    <source>
        <dbReference type="EMBL" id="ADB17747.1"/>
    </source>
</evidence>
<name>D2R9J7_PIRSD</name>
<dbReference type="HOGENOM" id="CLU_598086_0_0_0"/>
<dbReference type="InterPro" id="IPR011047">
    <property type="entry name" value="Quinoprotein_ADH-like_sf"/>
</dbReference>
<protein>
    <submittedName>
        <fullName evidence="1">Uncharacterized protein</fullName>
    </submittedName>
</protein>
<evidence type="ECO:0000313" key="2">
    <source>
        <dbReference type="Proteomes" id="UP000001887"/>
    </source>
</evidence>
<accession>D2R9J7</accession>
<dbReference type="Proteomes" id="UP000001887">
    <property type="component" value="Chromosome"/>
</dbReference>
<dbReference type="KEGG" id="psl:Psta_3083"/>
<dbReference type="eggNOG" id="ENOG502Z93J">
    <property type="taxonomic scope" value="Bacteria"/>
</dbReference>
<keyword evidence="2" id="KW-1185">Reference proteome</keyword>
<dbReference type="AlphaFoldDB" id="D2R9J7"/>
<dbReference type="EMBL" id="CP001848">
    <property type="protein sequence ID" value="ADB17747.1"/>
    <property type="molecule type" value="Genomic_DNA"/>
</dbReference>